<dbReference type="PANTHER" id="PTHR30588:SF0">
    <property type="entry name" value="BRANCHED-CHAIN AMINO ACID PERMEASE BRNQ"/>
    <property type="match status" value="1"/>
</dbReference>
<feature type="transmembrane region" description="Helical" evidence="9">
    <location>
        <begin position="146"/>
        <end position="166"/>
    </location>
</feature>
<dbReference type="GO" id="GO:0015818">
    <property type="term" value="P:isoleucine transport"/>
    <property type="evidence" value="ECO:0007669"/>
    <property type="project" value="TreeGrafter"/>
</dbReference>
<feature type="transmembrane region" description="Helical" evidence="9">
    <location>
        <begin position="220"/>
        <end position="239"/>
    </location>
</feature>
<keyword evidence="11" id="KW-1185">Reference proteome</keyword>
<comment type="function">
    <text evidence="9">Component of the transport system for branched-chain amino acids.</text>
</comment>
<dbReference type="NCBIfam" id="TIGR00796">
    <property type="entry name" value="livcs"/>
    <property type="match status" value="1"/>
</dbReference>
<feature type="transmembrane region" description="Helical" evidence="9">
    <location>
        <begin position="39"/>
        <end position="59"/>
    </location>
</feature>
<keyword evidence="6 9" id="KW-0029">Amino-acid transport</keyword>
<comment type="similarity">
    <text evidence="2 9">Belongs to the branched chain amino acid transporter family.</text>
</comment>
<sequence length="441" mass="46926">MEIKRKDVIICGFALFAIFFGAGNLIFPPYLGIVAGDRWYVAMFAFLLSDPVLPILGVIVTAKLGGRADDLGKRVSPKFSKFIGTIAILTIGPFFAVPRTGATTHEIFVAPLFPSVPNWVTCIIFFAITLYITLNPGKVIDVIGKYLTPALIVILTLIVIIAIVNPPDAKVTTEATGLFTRGFSEGYQTMDALGSPLMAGIVITDLIRRGYTDKEVQFKASVQIGIVSFILLALVYGGLTYAGATVGGHFNADSERTAILIGMVELMLGNVGKVFMGVAVALACLTTSSGFSSTCGNYFETISNGKLKYKNVVYVCVAIALALSLIGVSGLIAIAVPILSAIYPVYIVLIIMSIFDEKIKYNWTYTGAVIGAFAVALVESINLASVMRGGTMLQGAADSLRALPLGQFGFEWLLPAVVCSVVLTLISMVGKVGKTINDPLE</sequence>
<dbReference type="EMBL" id="VUNE01000001">
    <property type="protein sequence ID" value="MST61550.1"/>
    <property type="molecule type" value="Genomic_DNA"/>
</dbReference>
<organism evidence="10 11">
    <name type="scientific">Peptostreptococcus porci</name>
    <dbReference type="NCBI Taxonomy" id="2652282"/>
    <lineage>
        <taxon>Bacteria</taxon>
        <taxon>Bacillati</taxon>
        <taxon>Bacillota</taxon>
        <taxon>Clostridia</taxon>
        <taxon>Peptostreptococcales</taxon>
        <taxon>Peptostreptococcaceae</taxon>
        <taxon>Peptostreptococcus</taxon>
    </lineage>
</organism>
<feature type="transmembrane region" description="Helical" evidence="9">
    <location>
        <begin position="338"/>
        <end position="355"/>
    </location>
</feature>
<dbReference type="RefSeq" id="WP_154536979.1">
    <property type="nucleotide sequence ID" value="NZ_VUNE01000001.1"/>
</dbReference>
<keyword evidence="4" id="KW-1003">Cell membrane</keyword>
<feature type="transmembrane region" description="Helical" evidence="9">
    <location>
        <begin position="7"/>
        <end position="27"/>
    </location>
</feature>
<keyword evidence="5 9" id="KW-0812">Transmembrane</keyword>
<dbReference type="Gene3D" id="1.10.4160.10">
    <property type="entry name" value="Hydantoin permease"/>
    <property type="match status" value="1"/>
</dbReference>
<evidence type="ECO:0000256" key="9">
    <source>
        <dbReference type="RuleBase" id="RU362122"/>
    </source>
</evidence>
<dbReference type="AlphaFoldDB" id="A0A6N7WXZ9"/>
<feature type="transmembrane region" description="Helical" evidence="9">
    <location>
        <begin position="79"/>
        <end position="96"/>
    </location>
</feature>
<evidence type="ECO:0000256" key="3">
    <source>
        <dbReference type="ARBA" id="ARBA00022448"/>
    </source>
</evidence>
<evidence type="ECO:0000313" key="10">
    <source>
        <dbReference type="EMBL" id="MST61550.1"/>
    </source>
</evidence>
<feature type="transmembrane region" description="Helical" evidence="9">
    <location>
        <begin position="362"/>
        <end position="384"/>
    </location>
</feature>
<dbReference type="Proteomes" id="UP000440713">
    <property type="component" value="Unassembled WGS sequence"/>
</dbReference>
<dbReference type="Pfam" id="PF05525">
    <property type="entry name" value="Branch_AA_trans"/>
    <property type="match status" value="1"/>
</dbReference>
<evidence type="ECO:0000256" key="5">
    <source>
        <dbReference type="ARBA" id="ARBA00022692"/>
    </source>
</evidence>
<evidence type="ECO:0000256" key="1">
    <source>
        <dbReference type="ARBA" id="ARBA00004651"/>
    </source>
</evidence>
<dbReference type="GO" id="GO:0005304">
    <property type="term" value="F:L-valine transmembrane transporter activity"/>
    <property type="evidence" value="ECO:0007669"/>
    <property type="project" value="TreeGrafter"/>
</dbReference>
<comment type="caution">
    <text evidence="10">The sequence shown here is derived from an EMBL/GenBank/DDBJ whole genome shotgun (WGS) entry which is preliminary data.</text>
</comment>
<evidence type="ECO:0000256" key="8">
    <source>
        <dbReference type="ARBA" id="ARBA00023136"/>
    </source>
</evidence>
<feature type="transmembrane region" description="Helical" evidence="9">
    <location>
        <begin position="412"/>
        <end position="430"/>
    </location>
</feature>
<evidence type="ECO:0000256" key="4">
    <source>
        <dbReference type="ARBA" id="ARBA00022475"/>
    </source>
</evidence>
<evidence type="ECO:0000256" key="7">
    <source>
        <dbReference type="ARBA" id="ARBA00022989"/>
    </source>
</evidence>
<feature type="transmembrane region" description="Helical" evidence="9">
    <location>
        <begin position="274"/>
        <end position="299"/>
    </location>
</feature>
<dbReference type="PANTHER" id="PTHR30588">
    <property type="entry name" value="BRANCHED-CHAIN AMINO ACID TRANSPORT SYSTEM 2 CARRIER PROTEIN"/>
    <property type="match status" value="1"/>
</dbReference>
<evidence type="ECO:0000256" key="6">
    <source>
        <dbReference type="ARBA" id="ARBA00022970"/>
    </source>
</evidence>
<dbReference type="InterPro" id="IPR004685">
    <property type="entry name" value="Brnchd-chn_aa_trnsp_Livcs"/>
</dbReference>
<feature type="transmembrane region" description="Helical" evidence="9">
    <location>
        <begin position="116"/>
        <end position="134"/>
    </location>
</feature>
<accession>A0A6N7WXZ9</accession>
<evidence type="ECO:0000313" key="11">
    <source>
        <dbReference type="Proteomes" id="UP000440713"/>
    </source>
</evidence>
<name>A0A6N7WXZ9_9FIRM</name>
<feature type="transmembrane region" description="Helical" evidence="9">
    <location>
        <begin position="311"/>
        <end position="332"/>
    </location>
</feature>
<feature type="transmembrane region" description="Helical" evidence="9">
    <location>
        <begin position="186"/>
        <end position="208"/>
    </location>
</feature>
<dbReference type="GO" id="GO:0015188">
    <property type="term" value="F:L-isoleucine transmembrane transporter activity"/>
    <property type="evidence" value="ECO:0007669"/>
    <property type="project" value="TreeGrafter"/>
</dbReference>
<protein>
    <recommendedName>
        <fullName evidence="9">Branched-chain amino acid transport system carrier protein</fullName>
    </recommendedName>
</protein>
<reference evidence="10 11" key="1">
    <citation type="submission" date="2019-08" db="EMBL/GenBank/DDBJ databases">
        <title>In-depth cultivation of the pig gut microbiome towards novel bacterial diversity and tailored functional studies.</title>
        <authorList>
            <person name="Wylensek D."/>
            <person name="Hitch T.C.A."/>
            <person name="Clavel T."/>
        </authorList>
    </citation>
    <scope>NUCLEOTIDE SEQUENCE [LARGE SCALE GENOMIC DNA]</scope>
    <source>
        <strain evidence="10 11">WCA-SAB-591-4A-A</strain>
    </source>
</reference>
<gene>
    <name evidence="10" type="primary">brnQ</name>
    <name evidence="10" type="ORF">FYJ71_00940</name>
</gene>
<keyword evidence="3 9" id="KW-0813">Transport</keyword>
<keyword evidence="8 9" id="KW-0472">Membrane</keyword>
<proteinExistence type="inferred from homology"/>
<dbReference type="GO" id="GO:0015820">
    <property type="term" value="P:L-leucine transport"/>
    <property type="evidence" value="ECO:0007669"/>
    <property type="project" value="TreeGrafter"/>
</dbReference>
<dbReference type="GO" id="GO:0015190">
    <property type="term" value="F:L-leucine transmembrane transporter activity"/>
    <property type="evidence" value="ECO:0007669"/>
    <property type="project" value="TreeGrafter"/>
</dbReference>
<evidence type="ECO:0000256" key="2">
    <source>
        <dbReference type="ARBA" id="ARBA00008540"/>
    </source>
</evidence>
<comment type="subcellular location">
    <subcellularLocation>
        <location evidence="1 9">Cell membrane</location>
        <topology evidence="1 9">Multi-pass membrane protein</topology>
    </subcellularLocation>
</comment>
<dbReference type="GO" id="GO:0005886">
    <property type="term" value="C:plasma membrane"/>
    <property type="evidence" value="ECO:0007669"/>
    <property type="project" value="UniProtKB-SubCell"/>
</dbReference>
<keyword evidence="7 9" id="KW-1133">Transmembrane helix</keyword>